<sequence>MSEQEYGETLKFFADWQKIEKKRSCLNFQKVVSRSGVPTLNIEIAPLEKDGTARWGQKLTIQLSLKELTQLSALVLLSKKYIDNFEARYHGDSRNKGLSVFDNGKSGMILQISEAGQMLEHGIDQFQRLELAVFIIQQLSTALKISYACTVVTLKSLYCIDCN</sequence>
<proteinExistence type="predicted"/>
<gene>
    <name evidence="1" type="ORF">KOF27_20695</name>
</gene>
<evidence type="ECO:0000313" key="1">
    <source>
        <dbReference type="EMBL" id="WHT95926.1"/>
    </source>
</evidence>
<dbReference type="Proteomes" id="UP000682358">
    <property type="component" value="Plasmid p15628A_320"/>
</dbReference>
<dbReference type="RefSeq" id="WP_283656866.1">
    <property type="nucleotide sequence ID" value="NZ_CP123366.1"/>
</dbReference>
<evidence type="ECO:0000313" key="2">
    <source>
        <dbReference type="Proteomes" id="UP000682358"/>
    </source>
</evidence>
<reference evidence="1" key="1">
    <citation type="submission" date="2023-04" db="EMBL/GenBank/DDBJ databases">
        <title>Co-integrate Col3M blaNDM-1-harbouring plasmids in clinical Providencia rettgeri isolates from Argentina.</title>
        <authorList>
            <person name="de Belder D."/>
            <person name="Martino F."/>
            <person name="Tijet N."/>
            <person name="Melano R.G."/>
            <person name="Faccone D."/>
            <person name="de Mendieta J.M."/>
            <person name="Rapoport M."/>
            <person name="Albornoz E."/>
            <person name="Petroni A."/>
            <person name="Tuduri E."/>
            <person name="Derdoy L."/>
            <person name="Cogut S."/>
            <person name="Errecalde L."/>
            <person name="Pasteran F."/>
            <person name="Corso A."/>
            <person name="Gomez S.A."/>
        </authorList>
    </citation>
    <scope>NUCLEOTIDE SEQUENCE</scope>
    <source>
        <strain evidence="1">PreM15628</strain>
        <plasmid evidence="1">p15628A_320</plasmid>
    </source>
</reference>
<dbReference type="EMBL" id="CP123373">
    <property type="protein sequence ID" value="WHT95926.1"/>
    <property type="molecule type" value="Genomic_DNA"/>
</dbReference>
<protein>
    <submittedName>
        <fullName evidence="1">Uncharacterized protein</fullName>
    </submittedName>
</protein>
<name>A0AAJ6K5T4_PRORE</name>
<dbReference type="AlphaFoldDB" id="A0AAJ6K5T4"/>
<accession>A0AAJ6K5T4</accession>
<keyword evidence="1" id="KW-0614">Plasmid</keyword>
<organism evidence="1 2">
    <name type="scientific">Providencia rettgeri</name>
    <dbReference type="NCBI Taxonomy" id="587"/>
    <lineage>
        <taxon>Bacteria</taxon>
        <taxon>Pseudomonadati</taxon>
        <taxon>Pseudomonadota</taxon>
        <taxon>Gammaproteobacteria</taxon>
        <taxon>Enterobacterales</taxon>
        <taxon>Morganellaceae</taxon>
        <taxon>Providencia</taxon>
    </lineage>
</organism>
<geneLocation type="plasmid" evidence="1 2">
    <name>p15628A_320</name>
</geneLocation>